<dbReference type="RefSeq" id="WP_221252136.1">
    <property type="nucleotide sequence ID" value="NZ_AP024355.1"/>
</dbReference>
<keyword evidence="4" id="KW-1185">Reference proteome</keyword>
<keyword evidence="2" id="KW-0732">Signal</keyword>
<name>A0ABN6DX30_9BACT</name>
<reference evidence="3 4" key="2">
    <citation type="journal article" date="2021" name="Int. J. Syst. Evol. Microbiol.">
        <title>Isolation and Polyphasic Characterization of Desulfuromonas versatilis sp. Nov., an Electrogenic Bacteria Capable of Versatile Metabolism Isolated from a Graphene Oxide-Reducing Enrichment Culture.</title>
        <authorList>
            <person name="Xie L."/>
            <person name="Yoshida N."/>
            <person name="Ishii S."/>
            <person name="Meng L."/>
        </authorList>
    </citation>
    <scope>NUCLEOTIDE SEQUENCE [LARGE SCALE GENOMIC DNA]</scope>
    <source>
        <strain evidence="3 4">NIT-T3</strain>
    </source>
</reference>
<evidence type="ECO:0000256" key="1">
    <source>
        <dbReference type="SAM" id="MobiDB-lite"/>
    </source>
</evidence>
<organism evidence="3 4">
    <name type="scientific">Desulfuromonas versatilis</name>
    <dbReference type="NCBI Taxonomy" id="2802975"/>
    <lineage>
        <taxon>Bacteria</taxon>
        <taxon>Pseudomonadati</taxon>
        <taxon>Thermodesulfobacteriota</taxon>
        <taxon>Desulfuromonadia</taxon>
        <taxon>Desulfuromonadales</taxon>
        <taxon>Desulfuromonadaceae</taxon>
        <taxon>Desulfuromonas</taxon>
    </lineage>
</organism>
<dbReference type="InterPro" id="IPR007446">
    <property type="entry name" value="PilP"/>
</dbReference>
<feature type="signal peptide" evidence="2">
    <location>
        <begin position="1"/>
        <end position="23"/>
    </location>
</feature>
<proteinExistence type="predicted"/>
<accession>A0ABN6DX30</accession>
<feature type="region of interest" description="Disordered" evidence="1">
    <location>
        <begin position="22"/>
        <end position="52"/>
    </location>
</feature>
<dbReference type="Proteomes" id="UP001319827">
    <property type="component" value="Chromosome"/>
</dbReference>
<evidence type="ECO:0000313" key="4">
    <source>
        <dbReference type="Proteomes" id="UP001319827"/>
    </source>
</evidence>
<evidence type="ECO:0000256" key="2">
    <source>
        <dbReference type="SAM" id="SignalP"/>
    </source>
</evidence>
<dbReference type="Pfam" id="PF04351">
    <property type="entry name" value="PilP"/>
    <property type="match status" value="1"/>
</dbReference>
<sequence>MVRKLLLIAVAAAAVSGMLPGCGEESPPPAPAPAPKKVVAKPEPQPAGADVEVVQEPPAPVYAYDPSGRRDPFTPLLEVKRPMAVSDEPLTPLQRFDLSQLRLIGVIIGKGEPRAMVVAPDGKSFILKKGIKVGKNDGTVAAITKDGVEVEERYYDFSGEVRRSIQAIQLPQREGVE</sequence>
<dbReference type="Gene3D" id="2.30.30.830">
    <property type="match status" value="1"/>
</dbReference>
<dbReference type="EMBL" id="AP024355">
    <property type="protein sequence ID" value="BCR04682.1"/>
    <property type="molecule type" value="Genomic_DNA"/>
</dbReference>
<protein>
    <submittedName>
        <fullName evidence="3">Type IV pilus assembly protein PilP</fullName>
    </submittedName>
</protein>
<feature type="chain" id="PRO_5046966412" evidence="2">
    <location>
        <begin position="24"/>
        <end position="177"/>
    </location>
</feature>
<evidence type="ECO:0000313" key="3">
    <source>
        <dbReference type="EMBL" id="BCR04682.1"/>
    </source>
</evidence>
<reference evidence="3 4" key="1">
    <citation type="journal article" date="2016" name="C (Basel)">
        <title>Selective Growth of and Electricity Production by Marine Exoelectrogenic Bacteria in Self-Aggregated Hydrogel of Microbially Reduced Graphene Oxide.</title>
        <authorList>
            <person name="Yoshida N."/>
            <person name="Goto Y."/>
            <person name="Miyata Y."/>
        </authorList>
    </citation>
    <scope>NUCLEOTIDE SEQUENCE [LARGE SCALE GENOMIC DNA]</scope>
    <source>
        <strain evidence="3 4">NIT-T3</strain>
    </source>
</reference>
<gene>
    <name evidence="3" type="ORF">DESUT3_17510</name>
</gene>